<dbReference type="SUPFAM" id="SSF117892">
    <property type="entry name" value="Band 7/SPFH domain"/>
    <property type="match status" value="1"/>
</dbReference>
<name>A0A674I9H0_9SAUR</name>
<organism evidence="5 6">
    <name type="scientific">Terrapene triunguis</name>
    <name type="common">Three-toed box turtle</name>
    <dbReference type="NCBI Taxonomy" id="2587831"/>
    <lineage>
        <taxon>Eukaryota</taxon>
        <taxon>Metazoa</taxon>
        <taxon>Chordata</taxon>
        <taxon>Craniata</taxon>
        <taxon>Vertebrata</taxon>
        <taxon>Euteleostomi</taxon>
        <taxon>Archelosauria</taxon>
        <taxon>Testudinata</taxon>
        <taxon>Testudines</taxon>
        <taxon>Cryptodira</taxon>
        <taxon>Durocryptodira</taxon>
        <taxon>Testudinoidea</taxon>
        <taxon>Emydidae</taxon>
        <taxon>Terrapene</taxon>
    </lineage>
</organism>
<reference evidence="5" key="2">
    <citation type="submission" date="2025-09" db="UniProtKB">
        <authorList>
            <consortium name="Ensembl"/>
        </authorList>
    </citation>
    <scope>IDENTIFICATION</scope>
</reference>
<dbReference type="PRINTS" id="PR00721">
    <property type="entry name" value="STOMATIN"/>
</dbReference>
<keyword evidence="3" id="KW-0812">Transmembrane</keyword>
<dbReference type="InterPro" id="IPR036527">
    <property type="entry name" value="SCP2_sterol-bd_dom_sf"/>
</dbReference>
<dbReference type="PANTHER" id="PTHR10264">
    <property type="entry name" value="BAND 7 PROTEIN-RELATED"/>
    <property type="match status" value="1"/>
</dbReference>
<evidence type="ECO:0000313" key="5">
    <source>
        <dbReference type="Ensembl" id="ENSTMTP00000004447.1"/>
    </source>
</evidence>
<dbReference type="GeneTree" id="ENSGT01030000234614"/>
<dbReference type="InterPro" id="IPR001107">
    <property type="entry name" value="Band_7"/>
</dbReference>
<gene>
    <name evidence="5" type="primary">STOML1</name>
</gene>
<dbReference type="SUPFAM" id="SSF55718">
    <property type="entry name" value="SCP-like"/>
    <property type="match status" value="1"/>
</dbReference>
<dbReference type="GO" id="GO:0005886">
    <property type="term" value="C:plasma membrane"/>
    <property type="evidence" value="ECO:0007669"/>
    <property type="project" value="InterPro"/>
</dbReference>
<reference evidence="5" key="1">
    <citation type="submission" date="2025-08" db="UniProtKB">
        <authorList>
            <consortium name="Ensembl"/>
        </authorList>
    </citation>
    <scope>IDENTIFICATION</scope>
</reference>
<protein>
    <submittedName>
        <fullName evidence="5">Stomatin like 1</fullName>
    </submittedName>
</protein>
<dbReference type="InterPro" id="IPR036013">
    <property type="entry name" value="Band_7/SPFH_dom_sf"/>
</dbReference>
<dbReference type="Proteomes" id="UP000472274">
    <property type="component" value="Unplaced"/>
</dbReference>
<sequence length="380" mass="41596">MFSWSGYQALPLGDFDRFQQSSIGVYGSQKSLFSVGDAEGPGAAGWLSWICHGIVTSLAFLLMVITFPVSGWFVLKIVPAYERMTVFRLSRIRAPQGPGMLTSKDGAVISMGADIQFRVWDPVLSVMMVKDLNAATRMMAQNAMTKTLLKKNLREIQTEKLWIGDQLLLEINDMTKSWGLEVDRVELILEAVLQPSQESLSGHLTMTPPIPGFEGLDSTIQQLAAHFFSNSMVTSLAAPPSPMPATLNEAEPPAPTITTTSSSNRRKPSPEELLSAVELFLSESLVGAVGASYQFNIILLSGARSTYFIDLTAGSGRIGLGDAERNPDVILEMTENDLQSFFSGELHPLSAYMSGRLRVKGDLSVALKLEELFKAMKQHR</sequence>
<dbReference type="AlphaFoldDB" id="A0A674I9H0"/>
<proteinExistence type="inferred from homology"/>
<evidence type="ECO:0000256" key="1">
    <source>
        <dbReference type="ARBA" id="ARBA00008164"/>
    </source>
</evidence>
<dbReference type="Ensembl" id="ENSTMTT00000004598.1">
    <property type="protein sequence ID" value="ENSTMTP00000004447.1"/>
    <property type="gene ID" value="ENSTMTG00000003203.1"/>
</dbReference>
<evidence type="ECO:0000313" key="6">
    <source>
        <dbReference type="Proteomes" id="UP000472274"/>
    </source>
</evidence>
<dbReference type="InterPro" id="IPR003033">
    <property type="entry name" value="SCP2_sterol-bd_dom"/>
</dbReference>
<feature type="transmembrane region" description="Helical" evidence="3">
    <location>
        <begin position="46"/>
        <end position="75"/>
    </location>
</feature>
<keyword evidence="3" id="KW-0472">Membrane</keyword>
<keyword evidence="6" id="KW-1185">Reference proteome</keyword>
<dbReference type="InterPro" id="IPR043202">
    <property type="entry name" value="Band-7_stomatin-like"/>
</dbReference>
<dbReference type="Gene3D" id="3.30.479.30">
    <property type="entry name" value="Band 7 domain"/>
    <property type="match status" value="1"/>
</dbReference>
<dbReference type="Gene3D" id="3.30.1050.10">
    <property type="entry name" value="SCP2 sterol-binding domain"/>
    <property type="match status" value="1"/>
</dbReference>
<dbReference type="InterPro" id="IPR001972">
    <property type="entry name" value="Stomatin_HflK_fam"/>
</dbReference>
<evidence type="ECO:0000256" key="3">
    <source>
        <dbReference type="SAM" id="Phobius"/>
    </source>
</evidence>
<keyword evidence="3" id="KW-1133">Transmembrane helix</keyword>
<dbReference type="SMART" id="SM00244">
    <property type="entry name" value="PHB"/>
    <property type="match status" value="1"/>
</dbReference>
<accession>A0A674I9H0</accession>
<feature type="domain" description="Band 7" evidence="4">
    <location>
        <begin position="73"/>
        <end position="204"/>
    </location>
</feature>
<evidence type="ECO:0000259" key="4">
    <source>
        <dbReference type="SMART" id="SM00244"/>
    </source>
</evidence>
<evidence type="ECO:0000256" key="2">
    <source>
        <dbReference type="SAM" id="MobiDB-lite"/>
    </source>
</evidence>
<dbReference type="Pfam" id="PF02036">
    <property type="entry name" value="SCP2"/>
    <property type="match status" value="1"/>
</dbReference>
<dbReference type="PANTHER" id="PTHR10264:SF130">
    <property type="entry name" value="STOMATIN-LIKE PROTEIN 1"/>
    <property type="match status" value="1"/>
</dbReference>
<comment type="similarity">
    <text evidence="1">Belongs to the band 7/mec-2 family.</text>
</comment>
<feature type="region of interest" description="Disordered" evidence="2">
    <location>
        <begin position="239"/>
        <end position="269"/>
    </location>
</feature>